<accession>A0A3T0N1P4</accession>
<dbReference type="Pfam" id="PF18906">
    <property type="entry name" value="Phage_tube_2"/>
    <property type="match status" value="1"/>
</dbReference>
<protein>
    <submittedName>
        <fullName evidence="1">Uncharacterized protein</fullName>
    </submittedName>
</protein>
<dbReference type="InterPro" id="IPR044000">
    <property type="entry name" value="Phage_tube_2"/>
</dbReference>
<sequence length="311" mass="33297">MADPIFWRNKRILFALESTYGTDPGPTGAANAVLAMDATLKPMEGQDQERDLEQPGMGANGTIPTDLHSTLSFTVDLSASGTAGTAPAWGALLRACGAAETITAGTSVEYTPISESFESGTFHMVIDKTRYVILGARGTAEFDLSAQATPKIKFDFTGLFTIPTEVSAPVVVLSSWKEPKIVSAKNTPTFTIDGTSFVMSSAKLALGNKIEPRFLVGSDRVLITDKSETFETTVEAQPLTAFDPFTMAVNMDRVPVSLVHGTTAGSIATLSLATAQMQRPSISQSQNIKEWPLRLIPRAATQNDQWSLTLT</sequence>
<reference evidence="1 2" key="1">
    <citation type="submission" date="2018-10" db="EMBL/GenBank/DDBJ databases">
        <title>Parasedimentitalea marina sp. nov., a psychrophilic bacterium isolated from deep seawater of the New Britain Trench.</title>
        <authorList>
            <person name="Cao J."/>
        </authorList>
    </citation>
    <scope>NUCLEOTIDE SEQUENCE [LARGE SCALE GENOMIC DNA]</scope>
    <source>
        <strain evidence="1 2">W43</strain>
    </source>
</reference>
<dbReference type="EMBL" id="CP033219">
    <property type="protein sequence ID" value="AZV77934.1"/>
    <property type="molecule type" value="Genomic_DNA"/>
</dbReference>
<dbReference type="KEGG" id="sedi:EBB79_08515"/>
<dbReference type="RefSeq" id="WP_127748491.1">
    <property type="nucleotide sequence ID" value="NZ_CP033219.1"/>
</dbReference>
<evidence type="ECO:0000313" key="1">
    <source>
        <dbReference type="EMBL" id="AZV77934.1"/>
    </source>
</evidence>
<name>A0A3T0N1P4_9RHOB</name>
<proteinExistence type="predicted"/>
<organism evidence="1 2">
    <name type="scientific">Parasedimentitalea marina</name>
    <dbReference type="NCBI Taxonomy" id="2483033"/>
    <lineage>
        <taxon>Bacteria</taxon>
        <taxon>Pseudomonadati</taxon>
        <taxon>Pseudomonadota</taxon>
        <taxon>Alphaproteobacteria</taxon>
        <taxon>Rhodobacterales</taxon>
        <taxon>Paracoccaceae</taxon>
        <taxon>Parasedimentitalea</taxon>
    </lineage>
</organism>
<dbReference type="OrthoDB" id="7325655at2"/>
<dbReference type="AlphaFoldDB" id="A0A3T0N1P4"/>
<evidence type="ECO:0000313" key="2">
    <source>
        <dbReference type="Proteomes" id="UP000283063"/>
    </source>
</evidence>
<gene>
    <name evidence="1" type="ORF">EBB79_08515</name>
</gene>
<dbReference type="Proteomes" id="UP000283063">
    <property type="component" value="Chromosome"/>
</dbReference>
<keyword evidence="2" id="KW-1185">Reference proteome</keyword>